<dbReference type="EMBL" id="KN831975">
    <property type="protein sequence ID" value="KIO03702.1"/>
    <property type="molecule type" value="Genomic_DNA"/>
</dbReference>
<dbReference type="InParanoid" id="A0A0C3K2D8"/>
<keyword evidence="2" id="KW-1185">Reference proteome</keyword>
<dbReference type="HOGENOM" id="CLU_2850654_0_0_1"/>
<reference evidence="1 2" key="1">
    <citation type="submission" date="2014-04" db="EMBL/GenBank/DDBJ databases">
        <authorList>
            <consortium name="DOE Joint Genome Institute"/>
            <person name="Kuo A."/>
            <person name="Kohler A."/>
            <person name="Costa M.D."/>
            <person name="Nagy L.G."/>
            <person name="Floudas D."/>
            <person name="Copeland A."/>
            <person name="Barry K.W."/>
            <person name="Cichocki N."/>
            <person name="Veneault-Fourrey C."/>
            <person name="LaButti K."/>
            <person name="Lindquist E.A."/>
            <person name="Lipzen A."/>
            <person name="Lundell T."/>
            <person name="Morin E."/>
            <person name="Murat C."/>
            <person name="Sun H."/>
            <person name="Tunlid A."/>
            <person name="Henrissat B."/>
            <person name="Grigoriev I.V."/>
            <person name="Hibbett D.S."/>
            <person name="Martin F."/>
            <person name="Nordberg H.P."/>
            <person name="Cantor M.N."/>
            <person name="Hua S.X."/>
        </authorList>
    </citation>
    <scope>NUCLEOTIDE SEQUENCE [LARGE SCALE GENOMIC DNA]</scope>
    <source>
        <strain evidence="1 2">Marx 270</strain>
    </source>
</reference>
<name>A0A0C3K2D8_PISTI</name>
<sequence length="65" mass="7315">MEKAWTTARKLETSPFSVQVDVPTYFALQPLSLHRSPRACDLKISSFFAKDQAVWTLSDGSGHFL</sequence>
<protein>
    <submittedName>
        <fullName evidence="1">Uncharacterized protein</fullName>
    </submittedName>
</protein>
<evidence type="ECO:0000313" key="2">
    <source>
        <dbReference type="Proteomes" id="UP000054217"/>
    </source>
</evidence>
<accession>A0A0C3K2D8</accession>
<proteinExistence type="predicted"/>
<reference evidence="2" key="2">
    <citation type="submission" date="2015-01" db="EMBL/GenBank/DDBJ databases">
        <title>Evolutionary Origins and Diversification of the Mycorrhizal Mutualists.</title>
        <authorList>
            <consortium name="DOE Joint Genome Institute"/>
            <consortium name="Mycorrhizal Genomics Consortium"/>
            <person name="Kohler A."/>
            <person name="Kuo A."/>
            <person name="Nagy L.G."/>
            <person name="Floudas D."/>
            <person name="Copeland A."/>
            <person name="Barry K.W."/>
            <person name="Cichocki N."/>
            <person name="Veneault-Fourrey C."/>
            <person name="LaButti K."/>
            <person name="Lindquist E.A."/>
            <person name="Lipzen A."/>
            <person name="Lundell T."/>
            <person name="Morin E."/>
            <person name="Murat C."/>
            <person name="Riley R."/>
            <person name="Ohm R."/>
            <person name="Sun H."/>
            <person name="Tunlid A."/>
            <person name="Henrissat B."/>
            <person name="Grigoriev I.V."/>
            <person name="Hibbett D.S."/>
            <person name="Martin F."/>
        </authorList>
    </citation>
    <scope>NUCLEOTIDE SEQUENCE [LARGE SCALE GENOMIC DNA]</scope>
    <source>
        <strain evidence="2">Marx 270</strain>
    </source>
</reference>
<gene>
    <name evidence="1" type="ORF">M404DRAFT_1001183</name>
</gene>
<organism evidence="1 2">
    <name type="scientific">Pisolithus tinctorius Marx 270</name>
    <dbReference type="NCBI Taxonomy" id="870435"/>
    <lineage>
        <taxon>Eukaryota</taxon>
        <taxon>Fungi</taxon>
        <taxon>Dikarya</taxon>
        <taxon>Basidiomycota</taxon>
        <taxon>Agaricomycotina</taxon>
        <taxon>Agaricomycetes</taxon>
        <taxon>Agaricomycetidae</taxon>
        <taxon>Boletales</taxon>
        <taxon>Sclerodermatineae</taxon>
        <taxon>Pisolithaceae</taxon>
        <taxon>Pisolithus</taxon>
    </lineage>
</organism>
<evidence type="ECO:0000313" key="1">
    <source>
        <dbReference type="EMBL" id="KIO03702.1"/>
    </source>
</evidence>
<dbReference type="AlphaFoldDB" id="A0A0C3K2D8"/>
<dbReference type="Proteomes" id="UP000054217">
    <property type="component" value="Unassembled WGS sequence"/>
</dbReference>